<reference evidence="7 8" key="1">
    <citation type="submission" date="2013-10" db="EMBL/GenBank/DDBJ databases">
        <title>Salinisphaera halophila YIM 95161 Genome Sequencing.</title>
        <authorList>
            <person name="Lai Q."/>
            <person name="Li C."/>
            <person name="Shao Z."/>
        </authorList>
    </citation>
    <scope>NUCLEOTIDE SEQUENCE [LARGE SCALE GENOMIC DNA]</scope>
    <source>
        <strain evidence="7 8">YIM 95161</strain>
    </source>
</reference>
<keyword evidence="1 2" id="KW-0732">Signal</keyword>
<evidence type="ECO:0000256" key="1">
    <source>
        <dbReference type="ARBA" id="ARBA00022729"/>
    </source>
</evidence>
<evidence type="ECO:0000256" key="2">
    <source>
        <dbReference type="HAMAP-Rule" id="MF_02066"/>
    </source>
</evidence>
<protein>
    <recommendedName>
        <fullName evidence="2">Cell division coordinator CpoB</fullName>
    </recommendedName>
</protein>
<accession>A0A423PMB2</accession>
<feature type="coiled-coil region" evidence="2">
    <location>
        <begin position="48"/>
        <end position="75"/>
    </location>
</feature>
<sequence length="282" mass="29965" precursor="true">MRHALSIAVVTGVVAVSAGLSARPAVAAPSDTGQPMRVAQNSGGGPNVFSLLQDIQRLQEQVRNLRGQVDTLQYKLRQSEQGQRDLYKNLDKRLSALEDGDAGRGNDASGEFQPIGESDAGAGSDSGGGYGSSGGGYGSAGQDDTGRSEASGSGSDSAGAEQAYTAAFDELKNGKYDAAISGFEGFLDAHPESRYSDNAWYWLGEANYVQRNYDAALEAFRTVVNRFKESDKVSGSLYKIGMIQDEQGEADNARSTLQRVIDQYPDDNAAELARKRLDAIGD</sequence>
<evidence type="ECO:0000256" key="4">
    <source>
        <dbReference type="SAM" id="MobiDB-lite"/>
    </source>
</evidence>
<dbReference type="GO" id="GO:0070206">
    <property type="term" value="P:protein trimerization"/>
    <property type="evidence" value="ECO:0007669"/>
    <property type="project" value="InterPro"/>
</dbReference>
<dbReference type="InterPro" id="IPR032519">
    <property type="entry name" value="YbgF_tri"/>
</dbReference>
<dbReference type="Gene3D" id="1.20.5.110">
    <property type="match status" value="1"/>
</dbReference>
<dbReference type="InterPro" id="IPR034706">
    <property type="entry name" value="CpoB"/>
</dbReference>
<keyword evidence="2" id="KW-0574">Periplasm</keyword>
<dbReference type="Pfam" id="PF16331">
    <property type="entry name" value="TolA_bind_tri"/>
    <property type="match status" value="1"/>
</dbReference>
<comment type="subcellular location">
    <subcellularLocation>
        <location evidence="2">Periplasm</location>
    </subcellularLocation>
</comment>
<feature type="compositionally biased region" description="Gly residues" evidence="4">
    <location>
        <begin position="124"/>
        <end position="139"/>
    </location>
</feature>
<dbReference type="InterPro" id="IPR039565">
    <property type="entry name" value="BamD-like"/>
</dbReference>
<feature type="domain" description="Outer membrane lipoprotein BamD-like" evidence="5">
    <location>
        <begin position="160"/>
        <end position="280"/>
    </location>
</feature>
<evidence type="ECO:0000313" key="7">
    <source>
        <dbReference type="EMBL" id="ROO26718.1"/>
    </source>
</evidence>
<feature type="repeat" description="TPR" evidence="3">
    <location>
        <begin position="234"/>
        <end position="267"/>
    </location>
</feature>
<dbReference type="AlphaFoldDB" id="A0A423PMB2"/>
<dbReference type="RefSeq" id="WP_123591722.1">
    <property type="nucleotide sequence ID" value="NZ_AYKF01000099.1"/>
</dbReference>
<dbReference type="InterPro" id="IPR019734">
    <property type="entry name" value="TPR_rpt"/>
</dbReference>
<dbReference type="InterPro" id="IPR014162">
    <property type="entry name" value="CpoB_C"/>
</dbReference>
<dbReference type="Gene3D" id="1.25.40.10">
    <property type="entry name" value="Tetratricopeptide repeat domain"/>
    <property type="match status" value="1"/>
</dbReference>
<feature type="repeat" description="TPR" evidence="3">
    <location>
        <begin position="197"/>
        <end position="230"/>
    </location>
</feature>
<feature type="region of interest" description="Disordered" evidence="4">
    <location>
        <begin position="97"/>
        <end position="158"/>
    </location>
</feature>
<dbReference type="SUPFAM" id="SSF48452">
    <property type="entry name" value="TPR-like"/>
    <property type="match status" value="1"/>
</dbReference>
<dbReference type="Pfam" id="PF13525">
    <property type="entry name" value="YfiO"/>
    <property type="match status" value="1"/>
</dbReference>
<evidence type="ECO:0000256" key="3">
    <source>
        <dbReference type="PROSITE-ProRule" id="PRU00339"/>
    </source>
</evidence>
<evidence type="ECO:0000259" key="5">
    <source>
        <dbReference type="Pfam" id="PF13525"/>
    </source>
</evidence>
<keyword evidence="2" id="KW-0175">Coiled coil</keyword>
<dbReference type="GO" id="GO:0043093">
    <property type="term" value="P:FtsZ-dependent cytokinesis"/>
    <property type="evidence" value="ECO:0007669"/>
    <property type="project" value="UniProtKB-UniRule"/>
</dbReference>
<proteinExistence type="inferred from homology"/>
<dbReference type="EMBL" id="AYKF01000099">
    <property type="protein sequence ID" value="ROO26718.1"/>
    <property type="molecule type" value="Genomic_DNA"/>
</dbReference>
<feature type="chain" id="PRO_5019595799" description="Cell division coordinator CpoB" evidence="2">
    <location>
        <begin position="28"/>
        <end position="282"/>
    </location>
</feature>
<dbReference type="NCBIfam" id="TIGR02795">
    <property type="entry name" value="tol_pal_ybgF"/>
    <property type="match status" value="1"/>
</dbReference>
<feature type="signal peptide" evidence="2">
    <location>
        <begin position="1"/>
        <end position="27"/>
    </location>
</feature>
<feature type="compositionally biased region" description="Low complexity" evidence="4">
    <location>
        <begin position="148"/>
        <end position="158"/>
    </location>
</feature>
<dbReference type="PROSITE" id="PS50005">
    <property type="entry name" value="TPR"/>
    <property type="match status" value="2"/>
</dbReference>
<comment type="similarity">
    <text evidence="2">Belongs to the CpoB family.</text>
</comment>
<dbReference type="OrthoDB" id="9768142at2"/>
<keyword evidence="2" id="KW-0132">Cell division</keyword>
<dbReference type="SMART" id="SM00028">
    <property type="entry name" value="TPR"/>
    <property type="match status" value="2"/>
</dbReference>
<keyword evidence="2" id="KW-0131">Cell cycle</keyword>
<keyword evidence="3" id="KW-0802">TPR repeat</keyword>
<dbReference type="GO" id="GO:0030288">
    <property type="term" value="C:outer membrane-bounded periplasmic space"/>
    <property type="evidence" value="ECO:0007669"/>
    <property type="project" value="UniProtKB-UniRule"/>
</dbReference>
<evidence type="ECO:0000259" key="6">
    <source>
        <dbReference type="Pfam" id="PF16331"/>
    </source>
</evidence>
<evidence type="ECO:0000313" key="8">
    <source>
        <dbReference type="Proteomes" id="UP000285123"/>
    </source>
</evidence>
<comment type="function">
    <text evidence="2">Mediates coordination of peptidoglycan synthesis and outer membrane constriction during cell division.</text>
</comment>
<name>A0A423PMB2_9GAMM</name>
<comment type="caution">
    <text evidence="7">The sequence shown here is derived from an EMBL/GenBank/DDBJ whole genome shotgun (WGS) entry which is preliminary data.</text>
</comment>
<dbReference type="InterPro" id="IPR011990">
    <property type="entry name" value="TPR-like_helical_dom_sf"/>
</dbReference>
<feature type="domain" description="YbgF trimerisation" evidence="6">
    <location>
        <begin position="49"/>
        <end position="101"/>
    </location>
</feature>
<dbReference type="Proteomes" id="UP000285123">
    <property type="component" value="Unassembled WGS sequence"/>
</dbReference>
<dbReference type="HAMAP" id="MF_02066">
    <property type="entry name" value="CpoB"/>
    <property type="match status" value="1"/>
</dbReference>
<gene>
    <name evidence="2" type="primary">cpoB</name>
    <name evidence="7" type="ORF">SAHL_12390</name>
</gene>
<organism evidence="7 8">
    <name type="scientific">Salinisphaera orenii YIM 95161</name>
    <dbReference type="NCBI Taxonomy" id="1051139"/>
    <lineage>
        <taxon>Bacteria</taxon>
        <taxon>Pseudomonadati</taxon>
        <taxon>Pseudomonadota</taxon>
        <taxon>Gammaproteobacteria</taxon>
        <taxon>Salinisphaerales</taxon>
        <taxon>Salinisphaeraceae</taxon>
        <taxon>Salinisphaera</taxon>
    </lineage>
</organism>